<dbReference type="SUPFAM" id="SSF50978">
    <property type="entry name" value="WD40 repeat-like"/>
    <property type="match status" value="2"/>
</dbReference>
<organism evidence="6 7">
    <name type="scientific">Streptosporangium vulgare</name>
    <dbReference type="NCBI Taxonomy" id="46190"/>
    <lineage>
        <taxon>Bacteria</taxon>
        <taxon>Bacillati</taxon>
        <taxon>Actinomycetota</taxon>
        <taxon>Actinomycetes</taxon>
        <taxon>Streptosporangiales</taxon>
        <taxon>Streptosporangiaceae</taxon>
        <taxon>Streptosporangium</taxon>
    </lineage>
</organism>
<feature type="repeat" description="WD" evidence="3">
    <location>
        <begin position="654"/>
        <end position="685"/>
    </location>
</feature>
<feature type="repeat" description="WD" evidence="3">
    <location>
        <begin position="1051"/>
        <end position="1092"/>
    </location>
</feature>
<evidence type="ECO:0000256" key="2">
    <source>
        <dbReference type="ARBA" id="ARBA00022737"/>
    </source>
</evidence>
<dbReference type="CDD" id="cd00093">
    <property type="entry name" value="HTH_XRE"/>
    <property type="match status" value="1"/>
</dbReference>
<dbReference type="PANTHER" id="PTHR22847">
    <property type="entry name" value="WD40 REPEAT PROTEIN"/>
    <property type="match status" value="1"/>
</dbReference>
<dbReference type="PROSITE" id="PS50082">
    <property type="entry name" value="WD_REPEATS_2"/>
    <property type="match status" value="14"/>
</dbReference>
<feature type="repeat" description="WD" evidence="3">
    <location>
        <begin position="924"/>
        <end position="958"/>
    </location>
</feature>
<name>A0ABV5TTE3_9ACTN</name>
<evidence type="ECO:0000313" key="6">
    <source>
        <dbReference type="EMBL" id="MFB9682337.1"/>
    </source>
</evidence>
<dbReference type="InterPro" id="IPR001387">
    <property type="entry name" value="Cro/C1-type_HTH"/>
</dbReference>
<dbReference type="InterPro" id="IPR027417">
    <property type="entry name" value="P-loop_NTPase"/>
</dbReference>
<evidence type="ECO:0000313" key="7">
    <source>
        <dbReference type="Proteomes" id="UP001589610"/>
    </source>
</evidence>
<reference evidence="6 7" key="1">
    <citation type="submission" date="2024-09" db="EMBL/GenBank/DDBJ databases">
        <authorList>
            <person name="Sun Q."/>
            <person name="Mori K."/>
        </authorList>
    </citation>
    <scope>NUCLEOTIDE SEQUENCE [LARGE SCALE GENOMIC DNA]</scope>
    <source>
        <strain evidence="6 7">JCM 3028</strain>
    </source>
</reference>
<evidence type="ECO:0000259" key="5">
    <source>
        <dbReference type="Pfam" id="PF20703"/>
    </source>
</evidence>
<dbReference type="InterPro" id="IPR019775">
    <property type="entry name" value="WD40_repeat_CS"/>
</dbReference>
<evidence type="ECO:0000256" key="4">
    <source>
        <dbReference type="SAM" id="Phobius"/>
    </source>
</evidence>
<keyword evidence="4" id="KW-1133">Transmembrane helix</keyword>
<evidence type="ECO:0000256" key="1">
    <source>
        <dbReference type="ARBA" id="ARBA00022574"/>
    </source>
</evidence>
<dbReference type="InterPro" id="IPR020472">
    <property type="entry name" value="WD40_PAC1"/>
</dbReference>
<dbReference type="InterPro" id="IPR036322">
    <property type="entry name" value="WD40_repeat_dom_sf"/>
</dbReference>
<dbReference type="PROSITE" id="PS00678">
    <property type="entry name" value="WD_REPEATS_1"/>
    <property type="match status" value="10"/>
</dbReference>
<feature type="repeat" description="WD" evidence="3">
    <location>
        <begin position="744"/>
        <end position="778"/>
    </location>
</feature>
<dbReference type="Pfam" id="PF20703">
    <property type="entry name" value="nSTAND1"/>
    <property type="match status" value="1"/>
</dbReference>
<keyword evidence="2" id="KW-0677">Repeat</keyword>
<keyword evidence="1 3" id="KW-0853">WD repeat</keyword>
<dbReference type="RefSeq" id="WP_386163972.1">
    <property type="nucleotide sequence ID" value="NZ_JBHMBS010000056.1"/>
</dbReference>
<dbReference type="CDD" id="cd00200">
    <property type="entry name" value="WD40"/>
    <property type="match status" value="2"/>
</dbReference>
<feature type="repeat" description="WD" evidence="3">
    <location>
        <begin position="1006"/>
        <end position="1039"/>
    </location>
</feature>
<dbReference type="PANTHER" id="PTHR22847:SF637">
    <property type="entry name" value="WD REPEAT DOMAIN 5B"/>
    <property type="match status" value="1"/>
</dbReference>
<dbReference type="Proteomes" id="UP001589610">
    <property type="component" value="Unassembled WGS sequence"/>
</dbReference>
<feature type="transmembrane region" description="Helical" evidence="4">
    <location>
        <begin position="570"/>
        <end position="589"/>
    </location>
</feature>
<feature type="repeat" description="WD" evidence="3">
    <location>
        <begin position="699"/>
        <end position="740"/>
    </location>
</feature>
<keyword evidence="4" id="KW-0472">Membrane</keyword>
<feature type="repeat" description="WD" evidence="3">
    <location>
        <begin position="1096"/>
        <end position="1130"/>
    </location>
</feature>
<feature type="repeat" description="WD" evidence="3">
    <location>
        <begin position="1141"/>
        <end position="1182"/>
    </location>
</feature>
<dbReference type="Pfam" id="PF00400">
    <property type="entry name" value="WD40"/>
    <property type="match status" value="14"/>
</dbReference>
<keyword evidence="4" id="KW-0812">Transmembrane</keyword>
<dbReference type="InterPro" id="IPR049052">
    <property type="entry name" value="nSTAND1"/>
</dbReference>
<dbReference type="InterPro" id="IPR001680">
    <property type="entry name" value="WD40_rpt"/>
</dbReference>
<proteinExistence type="predicted"/>
<dbReference type="PRINTS" id="PR00320">
    <property type="entry name" value="GPROTEINBRPT"/>
</dbReference>
<sequence length="1300" mass="138075">MPVPGSPETEAPNPERIGAREDFARELTLLRLRAGLTVRQVAARSDTFGNHSTIGDWFAGRGLPSTSSRKLLVRVLAACGADDPALVARWLSAWQRVRRTPGRRPRDPEPYRGLAGFEPEHAEWFFGREVLTRELVDRLAAADQDPAGAAGVQVVVGASGSGKSSLLRAGLVHAVRHDGLLGPGWSVELFTPGVRPCDELADRLAAAAGLPSGDVAVRVRADPARAAAYAAAGERSRLLLVVDQFEELFTACADDAERRAFVTALCAAAGQGVARVVIGLRADFYAPALRYPELVAAVRADQLTVGSMSAAELRRAIVEPARKAGVEVEEGLVELLVGEVAPRGGDGRDSPEHAAGALPLLSHALYATWQHSRDRRLTIADYRAVGGIDRAVATSADAVYEALDESQRHLARRLFLSLVHVSPGTVDTRRRVPTADLLAECGDPAGQVSDVIGRFVEQRLVTRDAETVGISHEALLTAWPLLRGWLEVDRAGLLTGRRLNEAAVAWDREHRDAGALYRGARLAVAREWARTAGPHAAPGPVAREFLEASAARELAEQRAARRRARRLRRLVAGLTVLLLLTAVAVVVAVRGEQTLRAQRDTALAGKVANEATALRPADPALSAQLSLAAYRLAPTPESRGALLSTYAAPYATRLTAHTSAVYAARFSPDGSLLATAGLDRTVRLWRTVGARPPVPLATLTGHGAGVTSAVFGPDGRILATAGDDRTARLWDVSDPRRPVALATLTGHAAGIIGAAFGRGGRVLATASYDRTVRLWDVSAPRRPVPAAVLRGFPKGASDVAFGPDGRILAATGFDNPVRLWDVADPVRPRRLPDLRGHTDRVLSAVFGPGGRVLATGGFDNTVRLWDLRDPAAARPLSTLTGHGGGVVALAFDRDGHTLVSGGYDLSVRIWDVRDPRRVSAPVTLAGHAGVVYTVAVDPRGGTLVSGGADTSVRLWDLRQPILTGHYGQVSALAFTPDRRLLATGSHRTAYLWDVADPHRPRPAATLTGHADGVTGVAFGPGASVLATVGLDDTLRLWDVTRPGRPAPLSALDLKAGDLYGLAFSPDGTTLATVGEDSGVGVWDVTDVRRPRRAATLRGHTDVVNAVAFGPGGRTLATAGDDRTVRLWDLRDPRRPVPLATIGAHSNSVNAVAFGPGGRTLATAGDDHTVRLWDLRDPRRPAALTTLNGHTSRVNALAFGPDGRTLASASTDHTVRLWDTTRPRQAAWSATLTAHTDGVLAVAFGSDGHTLATGGNDATARLWEIDTGRVSRWVCSLAGAPIAEAEWRRYLPDLDHRPPCR</sequence>
<comment type="caution">
    <text evidence="6">The sequence shown here is derived from an EMBL/GenBank/DDBJ whole genome shotgun (WGS) entry which is preliminary data.</text>
</comment>
<keyword evidence="7" id="KW-1185">Reference proteome</keyword>
<gene>
    <name evidence="6" type="ORF">ACFFRH_43310</name>
</gene>
<dbReference type="EMBL" id="JBHMBS010000056">
    <property type="protein sequence ID" value="MFB9682337.1"/>
    <property type="molecule type" value="Genomic_DNA"/>
</dbReference>
<evidence type="ECO:0000256" key="3">
    <source>
        <dbReference type="PROSITE-ProRule" id="PRU00221"/>
    </source>
</evidence>
<feature type="repeat" description="WD" evidence="3">
    <location>
        <begin position="834"/>
        <end position="875"/>
    </location>
</feature>
<feature type="repeat" description="WD" evidence="3">
    <location>
        <begin position="962"/>
        <end position="994"/>
    </location>
</feature>
<protein>
    <recommendedName>
        <fullName evidence="5">Novel STAND NTPase 1 domain-containing protein</fullName>
    </recommendedName>
</protein>
<feature type="repeat" description="WD" evidence="3">
    <location>
        <begin position="789"/>
        <end position="822"/>
    </location>
</feature>
<feature type="repeat" description="WD" evidence="3">
    <location>
        <begin position="1186"/>
        <end position="1218"/>
    </location>
</feature>
<dbReference type="SUPFAM" id="SSF52540">
    <property type="entry name" value="P-loop containing nucleoside triphosphate hydrolases"/>
    <property type="match status" value="1"/>
</dbReference>
<dbReference type="SMART" id="SM00320">
    <property type="entry name" value="WD40"/>
    <property type="match status" value="14"/>
</dbReference>
<feature type="repeat" description="WD" evidence="3">
    <location>
        <begin position="879"/>
        <end position="920"/>
    </location>
</feature>
<feature type="repeat" description="WD" evidence="3">
    <location>
        <begin position="1231"/>
        <end position="1272"/>
    </location>
</feature>
<accession>A0ABV5TTE3</accession>
<dbReference type="Gene3D" id="2.130.10.10">
    <property type="entry name" value="YVTN repeat-like/Quinoprotein amine dehydrogenase"/>
    <property type="match status" value="5"/>
</dbReference>
<feature type="domain" description="Novel STAND NTPase 1" evidence="5">
    <location>
        <begin position="110"/>
        <end position="513"/>
    </location>
</feature>
<dbReference type="InterPro" id="IPR015943">
    <property type="entry name" value="WD40/YVTN_repeat-like_dom_sf"/>
</dbReference>
<dbReference type="PROSITE" id="PS50294">
    <property type="entry name" value="WD_REPEATS_REGION"/>
    <property type="match status" value="14"/>
</dbReference>